<dbReference type="SUPFAM" id="SSF53474">
    <property type="entry name" value="alpha/beta-Hydrolases"/>
    <property type="match status" value="1"/>
</dbReference>
<dbReference type="NCBIfam" id="NF001209">
    <property type="entry name" value="PRK00175.1"/>
    <property type="match status" value="1"/>
</dbReference>
<comment type="subcellular location">
    <subcellularLocation>
        <location evidence="2">Cytoplasm</location>
    </subcellularLocation>
</comment>
<sequence length="425" mass="46066">MSHPARAGTRNRPRATAPARENGRMDWQTSEDTVPSAPVTEADARLLLGRPPATGAWRDGDPVGDRHFAAFGSFRTEGGRELPAYRLAYETWGELNAARDNAVLVLHALTGDSHVRGPAGAGHPTSGWWDDIVGPGAPIDTDRWFVIAPNMLGGCQGSTGPASIGPDGYEWASRFPYLTIRDQVLAQVRLADALGIDVWAAVVGGSMGGMHALEWAVMQPDRVARVGILSSPPVNTADQIALNSVQQEAIRIDPRFQGGEYYDAGDGDGPNRGLALARRMALLNYRSPTELNQRFQRSWQSGVSPLGHDGRFAVESYLDFHGNKFTRRFDANSYITLVEAMNSHDVGRDRGGVEDALALVTATTLVLGIDSDRLFPIDGQHRIARGIRHTLDGDRAVVLSSDFGHDGFLIETHAVGAHLRRLLES</sequence>
<evidence type="ECO:0000256" key="2">
    <source>
        <dbReference type="HAMAP-Rule" id="MF_00296"/>
    </source>
</evidence>
<dbReference type="PIRSF" id="PIRSF000443">
    <property type="entry name" value="Homoser_Ac_trans"/>
    <property type="match status" value="1"/>
</dbReference>
<feature type="compositionally biased region" description="Low complexity" evidence="3">
    <location>
        <begin position="1"/>
        <end position="20"/>
    </location>
</feature>
<feature type="active site" description="Nucleophile" evidence="2">
    <location>
        <position position="206"/>
    </location>
</feature>
<feature type="active site" evidence="2">
    <location>
        <position position="405"/>
    </location>
</feature>
<evidence type="ECO:0000259" key="4">
    <source>
        <dbReference type="Pfam" id="PF00561"/>
    </source>
</evidence>
<dbReference type="Pfam" id="PF00561">
    <property type="entry name" value="Abhydrolase_1"/>
    <property type="match status" value="1"/>
</dbReference>
<dbReference type="HAMAP" id="MF_00296">
    <property type="entry name" value="MetX_acyltransf"/>
    <property type="match status" value="1"/>
</dbReference>
<dbReference type="NCBIfam" id="TIGR01392">
    <property type="entry name" value="homoserO_Ac_trn"/>
    <property type="match status" value="1"/>
</dbReference>
<comment type="caution">
    <text evidence="2">Lacks conserved residue(s) required for the propagation of feature annotation.</text>
</comment>
<protein>
    <recommendedName>
        <fullName evidence="2">Homoserine O-acetyltransferase</fullName>
        <shortName evidence="2">HAT</shortName>
        <ecNumber evidence="2">2.3.1.31</ecNumber>
    </recommendedName>
    <alternativeName>
        <fullName evidence="2">Homoserine transacetylase</fullName>
        <shortName evidence="2">HTA</shortName>
    </alternativeName>
</protein>
<comment type="function">
    <text evidence="2">Transfers an acetyl group from acetyl-CoA to L-homoserine, forming acetyl-L-homoserine.</text>
</comment>
<proteinExistence type="inferred from homology"/>
<organism evidence="5 6">
    <name type="scientific">Microbacterium yannicii</name>
    <dbReference type="NCBI Taxonomy" id="671622"/>
    <lineage>
        <taxon>Bacteria</taxon>
        <taxon>Bacillati</taxon>
        <taxon>Actinomycetota</taxon>
        <taxon>Actinomycetes</taxon>
        <taxon>Micrococcales</taxon>
        <taxon>Microbacteriaceae</taxon>
        <taxon>Microbacterium</taxon>
    </lineage>
</organism>
<dbReference type="Proteomes" id="UP001501407">
    <property type="component" value="Unassembled WGS sequence"/>
</dbReference>
<feature type="active site" evidence="2">
    <location>
        <position position="372"/>
    </location>
</feature>
<comment type="similarity">
    <text evidence="2">Belongs to the AB hydrolase superfamily. MetX family.</text>
</comment>
<dbReference type="EC" id="2.3.1.31" evidence="2"/>
<comment type="pathway">
    <text evidence="2">Amino-acid biosynthesis; L-methionine biosynthesis via de novo pathway; O-acetyl-L-homoserine from L-homoserine: step 1/1.</text>
</comment>
<evidence type="ECO:0000256" key="3">
    <source>
        <dbReference type="SAM" id="MobiDB-lite"/>
    </source>
</evidence>
<keyword evidence="6" id="KW-1185">Reference proteome</keyword>
<comment type="subunit">
    <text evidence="2">Homodimer.</text>
</comment>
<keyword evidence="2" id="KW-0486">Methionine biosynthesis</keyword>
<comment type="caution">
    <text evidence="5">The sequence shown here is derived from an EMBL/GenBank/DDBJ whole genome shotgun (WGS) entry which is preliminary data.</text>
</comment>
<dbReference type="InterPro" id="IPR029058">
    <property type="entry name" value="AB_hydrolase_fold"/>
</dbReference>
<feature type="domain" description="AB hydrolase-1" evidence="4">
    <location>
        <begin position="101"/>
        <end position="410"/>
    </location>
</feature>
<accession>A0ABP9MGK6</accession>
<keyword evidence="1 2" id="KW-0808">Transferase</keyword>
<dbReference type="Gene3D" id="3.40.50.1820">
    <property type="entry name" value="alpha/beta hydrolase"/>
    <property type="match status" value="1"/>
</dbReference>
<keyword evidence="2" id="KW-0963">Cytoplasm</keyword>
<feature type="region of interest" description="Disordered" evidence="3">
    <location>
        <begin position="1"/>
        <end position="38"/>
    </location>
</feature>
<keyword evidence="2" id="KW-0012">Acyltransferase</keyword>
<evidence type="ECO:0000256" key="1">
    <source>
        <dbReference type="ARBA" id="ARBA00022679"/>
    </source>
</evidence>
<feature type="binding site" evidence="2">
    <location>
        <position position="406"/>
    </location>
    <ligand>
        <name>substrate</name>
    </ligand>
</feature>
<evidence type="ECO:0000313" key="6">
    <source>
        <dbReference type="Proteomes" id="UP001501407"/>
    </source>
</evidence>
<dbReference type="EMBL" id="BAABKZ010000002">
    <property type="protein sequence ID" value="GAA5096063.1"/>
    <property type="molecule type" value="Genomic_DNA"/>
</dbReference>
<dbReference type="InterPro" id="IPR000073">
    <property type="entry name" value="AB_hydrolase_1"/>
</dbReference>
<dbReference type="Gene3D" id="1.10.1740.110">
    <property type="match status" value="1"/>
</dbReference>
<reference evidence="6" key="1">
    <citation type="journal article" date="2019" name="Int. J. Syst. Evol. Microbiol.">
        <title>The Global Catalogue of Microorganisms (GCM) 10K type strain sequencing project: providing services to taxonomists for standard genome sequencing and annotation.</title>
        <authorList>
            <consortium name="The Broad Institute Genomics Platform"/>
            <consortium name="The Broad Institute Genome Sequencing Center for Infectious Disease"/>
            <person name="Wu L."/>
            <person name="Ma J."/>
        </authorList>
    </citation>
    <scope>NUCLEOTIDE SEQUENCE [LARGE SCALE GENOMIC DNA]</scope>
    <source>
        <strain evidence="6">JCM 18959</strain>
    </source>
</reference>
<dbReference type="PANTHER" id="PTHR32268:SF11">
    <property type="entry name" value="HOMOSERINE O-ACETYLTRANSFERASE"/>
    <property type="match status" value="1"/>
</dbReference>
<name>A0ABP9MGK6_9MICO</name>
<keyword evidence="2" id="KW-0028">Amino-acid biosynthesis</keyword>
<comment type="catalytic activity">
    <reaction evidence="2">
        <text>L-homoserine + acetyl-CoA = O-acetyl-L-homoserine + CoA</text>
        <dbReference type="Rhea" id="RHEA:13701"/>
        <dbReference type="ChEBI" id="CHEBI:57287"/>
        <dbReference type="ChEBI" id="CHEBI:57288"/>
        <dbReference type="ChEBI" id="CHEBI:57476"/>
        <dbReference type="ChEBI" id="CHEBI:57716"/>
        <dbReference type="EC" id="2.3.1.31"/>
    </reaction>
</comment>
<dbReference type="InterPro" id="IPR008220">
    <property type="entry name" value="HAT_MetX-like"/>
</dbReference>
<gene>
    <name evidence="2" type="primary">metXA</name>
    <name evidence="5" type="ORF">GCM10025760_29150</name>
</gene>
<evidence type="ECO:0000313" key="5">
    <source>
        <dbReference type="EMBL" id="GAA5096063.1"/>
    </source>
</evidence>
<feature type="binding site" evidence="2">
    <location>
        <position position="278"/>
    </location>
    <ligand>
        <name>substrate</name>
    </ligand>
</feature>
<dbReference type="PANTHER" id="PTHR32268">
    <property type="entry name" value="HOMOSERINE O-ACETYLTRANSFERASE"/>
    <property type="match status" value="1"/>
</dbReference>